<dbReference type="Proteomes" id="UP000249016">
    <property type="component" value="Unassembled WGS sequence"/>
</dbReference>
<evidence type="ECO:0000256" key="1">
    <source>
        <dbReference type="SAM" id="SignalP"/>
    </source>
</evidence>
<dbReference type="RefSeq" id="WP_111348445.1">
    <property type="nucleotide sequence ID" value="NZ_QLII01000001.1"/>
</dbReference>
<name>A0A327NUS7_9BACT</name>
<feature type="chain" id="PRO_5016370643" description="Lipoprotein" evidence="1">
    <location>
        <begin position="21"/>
        <end position="208"/>
    </location>
</feature>
<dbReference type="EMBL" id="QLII01000001">
    <property type="protein sequence ID" value="RAI77614.1"/>
    <property type="molecule type" value="Genomic_DNA"/>
</dbReference>
<accession>A0A327NUS7</accession>
<evidence type="ECO:0000313" key="2">
    <source>
        <dbReference type="EMBL" id="RAI77614.1"/>
    </source>
</evidence>
<sequence>MKVLWFISLFVMAICVSCTAYEGKSDTSAFTEHDESTPAKKQASATKGIREVGLLKEVEDSGYPLLTLTIEFPKRHVKEYFVVNLEEVNGTNVEDMNTWVGQYVSFAYTSELTNALLDLQLDGKSLLDEDNTAVNAQTQKITGLLSGADEETAGDLPGKISITATDNTVLDFEFFVTKEMVEANGESVVGFYEERTANTIKSINLVSK</sequence>
<gene>
    <name evidence="2" type="ORF">HMF3257_31930</name>
</gene>
<keyword evidence="1" id="KW-0732">Signal</keyword>
<proteinExistence type="predicted"/>
<keyword evidence="3" id="KW-1185">Reference proteome</keyword>
<evidence type="ECO:0008006" key="4">
    <source>
        <dbReference type="Google" id="ProtNLM"/>
    </source>
</evidence>
<feature type="signal peptide" evidence="1">
    <location>
        <begin position="1"/>
        <end position="20"/>
    </location>
</feature>
<comment type="caution">
    <text evidence="2">The sequence shown here is derived from an EMBL/GenBank/DDBJ whole genome shotgun (WGS) entry which is preliminary data.</text>
</comment>
<dbReference type="AlphaFoldDB" id="A0A327NUS7"/>
<reference evidence="2 3" key="1">
    <citation type="submission" date="2018-06" db="EMBL/GenBank/DDBJ databases">
        <title>Spirosoma sp. HMF3257 Genome sequencing and assembly.</title>
        <authorList>
            <person name="Kang H."/>
            <person name="Cha I."/>
            <person name="Kim H."/>
            <person name="Kang J."/>
            <person name="Joh K."/>
        </authorList>
    </citation>
    <scope>NUCLEOTIDE SEQUENCE [LARGE SCALE GENOMIC DNA]</scope>
    <source>
        <strain evidence="2 3">HMF3257</strain>
    </source>
</reference>
<evidence type="ECO:0000313" key="3">
    <source>
        <dbReference type="Proteomes" id="UP000249016"/>
    </source>
</evidence>
<organism evidence="2 3">
    <name type="scientific">Spirosoma telluris</name>
    <dbReference type="NCBI Taxonomy" id="2183553"/>
    <lineage>
        <taxon>Bacteria</taxon>
        <taxon>Pseudomonadati</taxon>
        <taxon>Bacteroidota</taxon>
        <taxon>Cytophagia</taxon>
        <taxon>Cytophagales</taxon>
        <taxon>Cytophagaceae</taxon>
        <taxon>Spirosoma</taxon>
    </lineage>
</organism>
<protein>
    <recommendedName>
        <fullName evidence="4">Lipoprotein</fullName>
    </recommendedName>
</protein>